<organism evidence="3 4">
    <name type="scientific">Pontiella desulfatans</name>
    <dbReference type="NCBI Taxonomy" id="2750659"/>
    <lineage>
        <taxon>Bacteria</taxon>
        <taxon>Pseudomonadati</taxon>
        <taxon>Kiritimatiellota</taxon>
        <taxon>Kiritimatiellia</taxon>
        <taxon>Kiritimatiellales</taxon>
        <taxon>Pontiellaceae</taxon>
        <taxon>Pontiella</taxon>
    </lineage>
</organism>
<evidence type="ECO:0000313" key="4">
    <source>
        <dbReference type="Proteomes" id="UP000366872"/>
    </source>
</evidence>
<dbReference type="Proteomes" id="UP000366872">
    <property type="component" value="Unassembled WGS sequence"/>
</dbReference>
<dbReference type="Pfam" id="PF22124">
    <property type="entry name" value="Glyco_hydro_95_cat"/>
    <property type="match status" value="1"/>
</dbReference>
<keyword evidence="4" id="KW-1185">Reference proteome</keyword>
<dbReference type="SUPFAM" id="SSF48208">
    <property type="entry name" value="Six-hairpin glycosidases"/>
    <property type="match status" value="1"/>
</dbReference>
<dbReference type="EMBL" id="CAAHFG010000002">
    <property type="protein sequence ID" value="VGO15380.1"/>
    <property type="molecule type" value="Genomic_DNA"/>
</dbReference>
<dbReference type="GO" id="GO:0004560">
    <property type="term" value="F:alpha-L-fucosidase activity"/>
    <property type="evidence" value="ECO:0007669"/>
    <property type="project" value="TreeGrafter"/>
</dbReference>
<proteinExistence type="predicted"/>
<dbReference type="InterPro" id="IPR013780">
    <property type="entry name" value="Glyco_hydro_b"/>
</dbReference>
<dbReference type="GO" id="GO:0005975">
    <property type="term" value="P:carbohydrate metabolic process"/>
    <property type="evidence" value="ECO:0007669"/>
    <property type="project" value="InterPro"/>
</dbReference>
<dbReference type="Gene3D" id="2.60.40.1180">
    <property type="entry name" value="Golgi alpha-mannosidase II"/>
    <property type="match status" value="1"/>
</dbReference>
<sequence>MMKMFQKTVIVAVALGVLPSVAQVEYEATLAPRNLLWENNDFSADWQNVGFIGDGQQGASVLVDNVNSNDLRFLLSRYDIVEYPETGYWPRVFAGNVVISPKGKVADRTMEQDLYTGVLSGTITTDEGSMEWKAFAEREHGVLVVGVRGQGGEVGAKPNYRVERPVDTRHYFKQHRHYESKGWNQIPFAPEAKPMREVGGVQVLEQPMNNRGGFGVAFQSLESSRGWNWMLVALSADPGEDQAAAIRRAAEASLARVQVAASDGVDKLAASTDEWWKDYSEKSFLKIDEDPRWEKIYQIQLYKFGSASSEHSPYLIDNQGLWPWYCGWAGTWWNLNVQLSYFPMCSANRLDAGRSMINGINRMYKAGTLHANAAHNEWPGITVGRSSDYRGLKDQGWSREFGNLTWVLNNYWKYWKYSGEEQIGRDLFPMLKDNLVFLTHFLEKKEDGKLHMAKSRSPEYEDVTGKGEPLREDTNYALMSLDWALRTAIEMNEELGMDDPDSKGWKQTLADLTPLPVDEKTGFMVSANTAFEHGHRHYSHLLSIYPYHTVNVDQGPEARALIQKSVDNWHSFGGRGAAGYTFTGGCAMYALLGDGDRALELLDQLPGRLKPNTMYREGGGPVIETPLSVVESVNYLLLQSWGGVVRVFPAVPSKWKNIEFRDLRCEGAHLVSAKRVDGKTQWIRIQSLAGEPLVVQTDIGQLAADRDIAIQSIKGPRGQQRWTIDLKKGETVLLTSKQEQ</sequence>
<dbReference type="InterPro" id="IPR012341">
    <property type="entry name" value="6hp_glycosidase-like_sf"/>
</dbReference>
<evidence type="ECO:0000256" key="1">
    <source>
        <dbReference type="SAM" id="SignalP"/>
    </source>
</evidence>
<dbReference type="PANTHER" id="PTHR31084:SF0">
    <property type="entry name" value="ALPHA-L-FUCOSIDASE 2"/>
    <property type="match status" value="1"/>
</dbReference>
<dbReference type="InterPro" id="IPR054363">
    <property type="entry name" value="GH95_cat"/>
</dbReference>
<keyword evidence="1" id="KW-0732">Signal</keyword>
<name>A0A6C2U5U1_PONDE</name>
<feature type="chain" id="PRO_5025569106" description="Glycosyl hydrolase family 95 catalytic domain-containing protein" evidence="1">
    <location>
        <begin position="23"/>
        <end position="740"/>
    </location>
</feature>
<dbReference type="AlphaFoldDB" id="A0A6C2U5U1"/>
<gene>
    <name evidence="3" type="ORF">PDESU_03963</name>
</gene>
<dbReference type="Gene3D" id="1.50.10.10">
    <property type="match status" value="1"/>
</dbReference>
<accession>A0A6C2U5U1</accession>
<dbReference type="RefSeq" id="WP_136080950.1">
    <property type="nucleotide sequence ID" value="NZ_CAAHFG010000002.1"/>
</dbReference>
<dbReference type="PANTHER" id="PTHR31084">
    <property type="entry name" value="ALPHA-L-FUCOSIDASE 2"/>
    <property type="match status" value="1"/>
</dbReference>
<reference evidence="3 4" key="1">
    <citation type="submission" date="2019-04" db="EMBL/GenBank/DDBJ databases">
        <authorList>
            <person name="Van Vliet M D."/>
        </authorList>
    </citation>
    <scope>NUCLEOTIDE SEQUENCE [LARGE SCALE GENOMIC DNA]</scope>
    <source>
        <strain evidence="3 4">F1</strain>
    </source>
</reference>
<evidence type="ECO:0000313" key="3">
    <source>
        <dbReference type="EMBL" id="VGO15380.1"/>
    </source>
</evidence>
<feature type="signal peptide" evidence="1">
    <location>
        <begin position="1"/>
        <end position="22"/>
    </location>
</feature>
<dbReference type="InterPro" id="IPR008928">
    <property type="entry name" value="6-hairpin_glycosidase_sf"/>
</dbReference>
<evidence type="ECO:0000259" key="2">
    <source>
        <dbReference type="Pfam" id="PF22124"/>
    </source>
</evidence>
<feature type="domain" description="Glycosyl hydrolase family 95 catalytic" evidence="2">
    <location>
        <begin position="253"/>
        <end position="607"/>
    </location>
</feature>
<protein>
    <recommendedName>
        <fullName evidence="2">Glycosyl hydrolase family 95 catalytic domain-containing protein</fullName>
    </recommendedName>
</protein>